<comment type="cofactor">
    <cofactor evidence="11">
        <name>[2Fe-2S] cluster</name>
        <dbReference type="ChEBI" id="CHEBI:190135"/>
    </cofactor>
</comment>
<dbReference type="RefSeq" id="WP_141996815.1">
    <property type="nucleotide sequence ID" value="NZ_VFML01000001.1"/>
</dbReference>
<dbReference type="GO" id="GO:0006099">
    <property type="term" value="P:tricarboxylic acid cycle"/>
    <property type="evidence" value="ECO:0007669"/>
    <property type="project" value="InterPro"/>
</dbReference>
<keyword evidence="9" id="KW-0408">Iron</keyword>
<dbReference type="Gene3D" id="1.10.1060.10">
    <property type="entry name" value="Alpha-helical ferredoxin"/>
    <property type="match status" value="1"/>
</dbReference>
<sequence>MGYEARFRVWRGDADSGELRDFTVEANEGEVVLDVIHRLQATQCSDLAVRWNCKAGKCGSCSAEINGRPRLLCMTRMSTFAEDEVITVTPLRAFPIVRDLVTDVSYNYTKAREVPSFTPPADLEPGDYRMQQRDVQRSQEFRKCIECFLCQDTCHVVRDHEENKESFAGPRYLMRIAELEMHPLDVADRRDEAVTEHGLGYCNITKCCTEVCPEGIKITDNALIPMKERAADKRYDPIVWLGNKLFRRG</sequence>
<evidence type="ECO:0000313" key="14">
    <source>
        <dbReference type="Proteomes" id="UP000320876"/>
    </source>
</evidence>
<keyword evidence="10" id="KW-0411">Iron-sulfur</keyword>
<evidence type="ECO:0000313" key="13">
    <source>
        <dbReference type="EMBL" id="TQJ02033.1"/>
    </source>
</evidence>
<dbReference type="NCBIfam" id="TIGR00384">
    <property type="entry name" value="dhsB"/>
    <property type="match status" value="1"/>
</dbReference>
<dbReference type="GO" id="GO:0016491">
    <property type="term" value="F:oxidoreductase activity"/>
    <property type="evidence" value="ECO:0007669"/>
    <property type="project" value="UniProtKB-KW"/>
</dbReference>
<evidence type="ECO:0000259" key="12">
    <source>
        <dbReference type="PROSITE" id="PS51085"/>
    </source>
</evidence>
<dbReference type="InterPro" id="IPR009051">
    <property type="entry name" value="Helical_ferredxn"/>
</dbReference>
<dbReference type="Pfam" id="PF13183">
    <property type="entry name" value="Fer4_8"/>
    <property type="match status" value="1"/>
</dbReference>
<dbReference type="PANTHER" id="PTHR11921">
    <property type="entry name" value="SUCCINATE DEHYDROGENASE IRON-SULFUR PROTEIN"/>
    <property type="match status" value="1"/>
</dbReference>
<dbReference type="NCBIfam" id="NF009052">
    <property type="entry name" value="PRK12386.1"/>
    <property type="match status" value="1"/>
</dbReference>
<evidence type="ECO:0000256" key="6">
    <source>
        <dbReference type="ARBA" id="ARBA00022714"/>
    </source>
</evidence>
<evidence type="ECO:0000256" key="11">
    <source>
        <dbReference type="ARBA" id="ARBA00034078"/>
    </source>
</evidence>
<dbReference type="GO" id="GO:0046872">
    <property type="term" value="F:metal ion binding"/>
    <property type="evidence" value="ECO:0007669"/>
    <property type="project" value="UniProtKB-KW"/>
</dbReference>
<dbReference type="GO" id="GO:0051539">
    <property type="term" value="F:4 iron, 4 sulfur cluster binding"/>
    <property type="evidence" value="ECO:0007669"/>
    <property type="project" value="UniProtKB-KW"/>
</dbReference>
<dbReference type="PANTHER" id="PTHR11921:SF29">
    <property type="entry name" value="SUCCINATE DEHYDROGENASE [UBIQUINONE] IRON-SULFUR SUBUNIT, MITOCHONDRIAL"/>
    <property type="match status" value="1"/>
</dbReference>
<dbReference type="InterPro" id="IPR006058">
    <property type="entry name" value="2Fe2S_fd_BS"/>
</dbReference>
<dbReference type="GO" id="GO:0009055">
    <property type="term" value="F:electron transfer activity"/>
    <property type="evidence" value="ECO:0007669"/>
    <property type="project" value="InterPro"/>
</dbReference>
<dbReference type="PROSITE" id="PS51085">
    <property type="entry name" value="2FE2S_FER_2"/>
    <property type="match status" value="1"/>
</dbReference>
<protein>
    <submittedName>
        <fullName evidence="13">Succinate dehydrogenase / fumarate reductase iron-sulfur subunit</fullName>
    </submittedName>
</protein>
<keyword evidence="6" id="KW-0001">2Fe-2S</keyword>
<dbReference type="Gene3D" id="3.10.20.30">
    <property type="match status" value="1"/>
</dbReference>
<reference evidence="13 14" key="1">
    <citation type="submission" date="2019-06" db="EMBL/GenBank/DDBJ databases">
        <title>Sequencing the genomes of 1000 actinobacteria strains.</title>
        <authorList>
            <person name="Klenk H.-P."/>
        </authorList>
    </citation>
    <scope>NUCLEOTIDE SEQUENCE [LARGE SCALE GENOMIC DNA]</scope>
    <source>
        <strain evidence="13 14">DSM 45679</strain>
    </source>
</reference>
<dbReference type="InterPro" id="IPR001041">
    <property type="entry name" value="2Fe-2S_ferredoxin-type"/>
</dbReference>
<dbReference type="GO" id="GO:0051537">
    <property type="term" value="F:2 iron, 2 sulfur cluster binding"/>
    <property type="evidence" value="ECO:0007669"/>
    <property type="project" value="UniProtKB-KW"/>
</dbReference>
<dbReference type="PROSITE" id="PS00197">
    <property type="entry name" value="2FE2S_FER_1"/>
    <property type="match status" value="1"/>
</dbReference>
<dbReference type="InterPro" id="IPR025192">
    <property type="entry name" value="Succ_DH/fum_Rdtase_N"/>
</dbReference>
<dbReference type="SUPFAM" id="SSF46548">
    <property type="entry name" value="alpha-helical ferredoxin"/>
    <property type="match status" value="1"/>
</dbReference>
<keyword evidence="8" id="KW-0560">Oxidoreductase</keyword>
<evidence type="ECO:0000256" key="10">
    <source>
        <dbReference type="ARBA" id="ARBA00023014"/>
    </source>
</evidence>
<dbReference type="Proteomes" id="UP000320876">
    <property type="component" value="Unassembled WGS sequence"/>
</dbReference>
<dbReference type="SUPFAM" id="SSF54292">
    <property type="entry name" value="2Fe-2S ferredoxin-like"/>
    <property type="match status" value="1"/>
</dbReference>
<dbReference type="InterPro" id="IPR017896">
    <property type="entry name" value="4Fe4S_Fe-S-bd"/>
</dbReference>
<keyword evidence="7" id="KW-0479">Metal-binding</keyword>
<comment type="similarity">
    <text evidence="4">Belongs to the succinate dehydrogenase/fumarate reductase iron-sulfur protein family.</text>
</comment>
<dbReference type="InterPro" id="IPR012675">
    <property type="entry name" value="Beta-grasp_dom_sf"/>
</dbReference>
<evidence type="ECO:0000256" key="2">
    <source>
        <dbReference type="ARBA" id="ARBA00001966"/>
    </source>
</evidence>
<comment type="caution">
    <text evidence="13">The sequence shown here is derived from an EMBL/GenBank/DDBJ whole genome shotgun (WGS) entry which is preliminary data.</text>
</comment>
<gene>
    <name evidence="13" type="ORF">FB471_1750</name>
</gene>
<dbReference type="GO" id="GO:0022904">
    <property type="term" value="P:respiratory electron transport chain"/>
    <property type="evidence" value="ECO:0007669"/>
    <property type="project" value="TreeGrafter"/>
</dbReference>
<accession>A0A542DG26</accession>
<evidence type="ECO:0000256" key="3">
    <source>
        <dbReference type="ARBA" id="ARBA00005163"/>
    </source>
</evidence>
<dbReference type="GO" id="GO:0005886">
    <property type="term" value="C:plasma membrane"/>
    <property type="evidence" value="ECO:0007669"/>
    <property type="project" value="TreeGrafter"/>
</dbReference>
<dbReference type="AlphaFoldDB" id="A0A542DG26"/>
<dbReference type="EMBL" id="VFML01000001">
    <property type="protein sequence ID" value="TQJ02033.1"/>
    <property type="molecule type" value="Genomic_DNA"/>
</dbReference>
<proteinExistence type="inferred from homology"/>
<evidence type="ECO:0000256" key="9">
    <source>
        <dbReference type="ARBA" id="ARBA00023004"/>
    </source>
</evidence>
<comment type="cofactor">
    <cofactor evidence="2">
        <name>[4Fe-4S] cluster</name>
        <dbReference type="ChEBI" id="CHEBI:49883"/>
    </cofactor>
</comment>
<comment type="cofactor">
    <cofactor evidence="1">
        <name>[3Fe-4S] cluster</name>
        <dbReference type="ChEBI" id="CHEBI:21137"/>
    </cofactor>
</comment>
<keyword evidence="5" id="KW-0004">4Fe-4S</keyword>
<dbReference type="InterPro" id="IPR050573">
    <property type="entry name" value="SDH/FRD_Iron-Sulfur"/>
</dbReference>
<evidence type="ECO:0000256" key="5">
    <source>
        <dbReference type="ARBA" id="ARBA00022485"/>
    </source>
</evidence>
<comment type="pathway">
    <text evidence="3">Carbohydrate metabolism; tricarboxylic acid cycle.</text>
</comment>
<dbReference type="InterPro" id="IPR004489">
    <property type="entry name" value="Succ_DH/fum_Rdtase_Fe-S"/>
</dbReference>
<evidence type="ECO:0000256" key="7">
    <source>
        <dbReference type="ARBA" id="ARBA00022723"/>
    </source>
</evidence>
<evidence type="ECO:0000256" key="1">
    <source>
        <dbReference type="ARBA" id="ARBA00001927"/>
    </source>
</evidence>
<evidence type="ECO:0000256" key="4">
    <source>
        <dbReference type="ARBA" id="ARBA00009433"/>
    </source>
</evidence>
<feature type="domain" description="2Fe-2S ferredoxin-type" evidence="12">
    <location>
        <begin position="5"/>
        <end position="92"/>
    </location>
</feature>
<dbReference type="OrthoDB" id="9804391at2"/>
<dbReference type="CDD" id="cd00207">
    <property type="entry name" value="fer2"/>
    <property type="match status" value="1"/>
</dbReference>
<organism evidence="13 14">
    <name type="scientific">Amycolatopsis cihanbeyliensis</name>
    <dbReference type="NCBI Taxonomy" id="1128664"/>
    <lineage>
        <taxon>Bacteria</taxon>
        <taxon>Bacillati</taxon>
        <taxon>Actinomycetota</taxon>
        <taxon>Actinomycetes</taxon>
        <taxon>Pseudonocardiales</taxon>
        <taxon>Pseudonocardiaceae</taxon>
        <taxon>Amycolatopsis</taxon>
    </lineage>
</organism>
<evidence type="ECO:0000256" key="8">
    <source>
        <dbReference type="ARBA" id="ARBA00023002"/>
    </source>
</evidence>
<dbReference type="Pfam" id="PF13085">
    <property type="entry name" value="Fer2_3"/>
    <property type="match status" value="1"/>
</dbReference>
<dbReference type="InterPro" id="IPR036010">
    <property type="entry name" value="2Fe-2S_ferredoxin-like_sf"/>
</dbReference>
<name>A0A542DG26_AMYCI</name>
<keyword evidence="14" id="KW-1185">Reference proteome</keyword>